<dbReference type="GO" id="GO:0006589">
    <property type="term" value="P:octopamine biosynthetic process"/>
    <property type="evidence" value="ECO:0007669"/>
    <property type="project" value="TreeGrafter"/>
</dbReference>
<evidence type="ECO:0000313" key="3">
    <source>
        <dbReference type="EMBL" id="KFF08686.1"/>
    </source>
</evidence>
<dbReference type="CDD" id="cd09631">
    <property type="entry name" value="DOMON_DOH"/>
    <property type="match status" value="1"/>
</dbReference>
<dbReference type="AlphaFoldDB" id="A0A085ZW72"/>
<dbReference type="InterPro" id="IPR045266">
    <property type="entry name" value="DOH_DOMON"/>
</dbReference>
<dbReference type="GO" id="GO:0042420">
    <property type="term" value="P:dopamine catabolic process"/>
    <property type="evidence" value="ECO:0007669"/>
    <property type="project" value="TreeGrafter"/>
</dbReference>
<keyword evidence="1" id="KW-0732">Signal</keyword>
<dbReference type="Pfam" id="PF03351">
    <property type="entry name" value="DOMON"/>
    <property type="match status" value="1"/>
</dbReference>
<dbReference type="GO" id="GO:0030667">
    <property type="term" value="C:secretory granule membrane"/>
    <property type="evidence" value="ECO:0007669"/>
    <property type="project" value="TreeGrafter"/>
</dbReference>
<dbReference type="eggNOG" id="ENOG50340HD">
    <property type="taxonomic scope" value="Bacteria"/>
</dbReference>
<dbReference type="EMBL" id="JPRO01000002">
    <property type="protein sequence ID" value="KFF08686.1"/>
    <property type="molecule type" value="Genomic_DNA"/>
</dbReference>
<dbReference type="GO" id="GO:0004500">
    <property type="term" value="F:dopamine beta-monooxygenase activity"/>
    <property type="evidence" value="ECO:0007669"/>
    <property type="project" value="InterPro"/>
</dbReference>
<dbReference type="InterPro" id="IPR026444">
    <property type="entry name" value="Secre_tail"/>
</dbReference>
<dbReference type="PANTHER" id="PTHR10157:SF23">
    <property type="entry name" value="MOXD1 HOMOLOG 1"/>
    <property type="match status" value="1"/>
</dbReference>
<evidence type="ECO:0000313" key="4">
    <source>
        <dbReference type="Proteomes" id="UP000028703"/>
    </source>
</evidence>
<proteinExistence type="predicted"/>
<dbReference type="InterPro" id="IPR005018">
    <property type="entry name" value="DOMON_domain"/>
</dbReference>
<dbReference type="OrthoDB" id="667194at2"/>
<dbReference type="InterPro" id="IPR000945">
    <property type="entry name" value="DBH-like"/>
</dbReference>
<comment type="caution">
    <text evidence="3">The sequence shown here is derived from an EMBL/GenBank/DDBJ whole genome shotgun (WGS) entry which is preliminary data.</text>
</comment>
<dbReference type="RefSeq" id="WP_034702060.1">
    <property type="nucleotide sequence ID" value="NZ_JPRO01000002.1"/>
</dbReference>
<dbReference type="GO" id="GO:0042421">
    <property type="term" value="P:norepinephrine biosynthetic process"/>
    <property type="evidence" value="ECO:0007669"/>
    <property type="project" value="TreeGrafter"/>
</dbReference>
<dbReference type="STRING" id="421531.IX38_04385"/>
<gene>
    <name evidence="3" type="ORF">IX38_04385</name>
</gene>
<name>A0A085ZW72_9FLAO</name>
<evidence type="ECO:0000256" key="1">
    <source>
        <dbReference type="ARBA" id="ARBA00022729"/>
    </source>
</evidence>
<keyword evidence="4" id="KW-1185">Reference proteome</keyword>
<protein>
    <recommendedName>
        <fullName evidence="2">DOMON domain-containing protein</fullName>
    </recommendedName>
</protein>
<evidence type="ECO:0000259" key="2">
    <source>
        <dbReference type="PROSITE" id="PS50836"/>
    </source>
</evidence>
<feature type="domain" description="DOMON" evidence="2">
    <location>
        <begin position="32"/>
        <end position="148"/>
    </location>
</feature>
<sequence length="261" mass="27940">MKKTVLFSLLLTGFLGFSQQKTTGDVPLSPNNGITANFTLDNTTSKVTLILKGPSDRWFGLGIGVEAGFGMSSGDAVVYSAVTTPKLTDRNFTGFMQPPLDSSQDWTIVSDVVSGSVRTLTLTRALTNSDPNDYQMPYATTNSISFAGPRPANATTTVAPHGGTANVGYATASFTTVLGVNDTAVANKKIVLYPNPAKETVNIKNADRIKSVDIYETGGRKVRSVVPDGETISVRDLKSGIYYFEITLKDGSLSYEKLIKE</sequence>
<dbReference type="Proteomes" id="UP000028703">
    <property type="component" value="Unassembled WGS sequence"/>
</dbReference>
<reference evidence="3 4" key="1">
    <citation type="submission" date="2014-07" db="EMBL/GenBank/DDBJ databases">
        <title>Genome of Chryseobacterium luteum DSM 18605.</title>
        <authorList>
            <person name="Stropko S.J."/>
            <person name="Pipes S.E."/>
            <person name="Newman J.D."/>
        </authorList>
    </citation>
    <scope>NUCLEOTIDE SEQUENCE [LARGE SCALE GENOMIC DNA]</scope>
    <source>
        <strain evidence="3 4">DSM 18605</strain>
    </source>
</reference>
<dbReference type="GO" id="GO:0005615">
    <property type="term" value="C:extracellular space"/>
    <property type="evidence" value="ECO:0007669"/>
    <property type="project" value="TreeGrafter"/>
</dbReference>
<dbReference type="PROSITE" id="PS50836">
    <property type="entry name" value="DOMON"/>
    <property type="match status" value="1"/>
</dbReference>
<dbReference type="PANTHER" id="PTHR10157">
    <property type="entry name" value="DOPAMINE BETA HYDROXYLASE RELATED"/>
    <property type="match status" value="1"/>
</dbReference>
<dbReference type="NCBIfam" id="TIGR04183">
    <property type="entry name" value="Por_Secre_tail"/>
    <property type="match status" value="1"/>
</dbReference>
<dbReference type="Pfam" id="PF18962">
    <property type="entry name" value="Por_Secre_tail"/>
    <property type="match status" value="1"/>
</dbReference>
<accession>A0A085ZW72</accession>
<organism evidence="3 4">
    <name type="scientific">Chryseobacterium luteum</name>
    <dbReference type="NCBI Taxonomy" id="421531"/>
    <lineage>
        <taxon>Bacteria</taxon>
        <taxon>Pseudomonadati</taxon>
        <taxon>Bacteroidota</taxon>
        <taxon>Flavobacteriia</taxon>
        <taxon>Flavobacteriales</taxon>
        <taxon>Weeksellaceae</taxon>
        <taxon>Chryseobacterium group</taxon>
        <taxon>Chryseobacterium</taxon>
    </lineage>
</organism>